<sequence length="110" mass="11624">MKSFTTLLAFTLFALNTVLSAPMPSSSVVLQLKNGRTARCDLPQQPSRDRADMVSSKLVATYLVACPGVQEHSAGGKTVTCEQSQLADAEVANSMLRDACATHQGSHSVA</sequence>
<feature type="signal peptide" evidence="1">
    <location>
        <begin position="1"/>
        <end position="20"/>
    </location>
</feature>
<dbReference type="AlphaFoldDB" id="A0A0F7S1N4"/>
<dbReference type="STRING" id="49012.A0A0F7S1N4"/>
<dbReference type="EMBL" id="CCFA01000858">
    <property type="protein sequence ID" value="CDW96782.1"/>
    <property type="molecule type" value="Genomic_DNA"/>
</dbReference>
<accession>A0A0F7S1N4</accession>
<reference evidence="2" key="3">
    <citation type="submission" date="2014-06" db="EMBL/GenBank/DDBJ databases">
        <authorList>
            <person name="Ju J."/>
            <person name="Zhang J."/>
        </authorList>
    </citation>
    <scope>NUCLEOTIDE SEQUENCE</scope>
    <source>
        <strain evidence="2">SscI8</strain>
    </source>
</reference>
<evidence type="ECO:0000313" key="2">
    <source>
        <dbReference type="EMBL" id="CDU23515.1"/>
    </source>
</evidence>
<reference evidence="3" key="2">
    <citation type="submission" date="2014-06" db="EMBL/GenBank/DDBJ databases">
        <authorList>
            <person name="Berkman J.Paul."/>
        </authorList>
    </citation>
    <scope>NUCLEOTIDE SEQUENCE [LARGE SCALE GENOMIC DNA]</scope>
</reference>
<evidence type="ECO:0000313" key="4">
    <source>
        <dbReference type="Proteomes" id="UP000242770"/>
    </source>
</evidence>
<feature type="chain" id="PRO_5015039052" evidence="1">
    <location>
        <begin position="21"/>
        <end position="110"/>
    </location>
</feature>
<keyword evidence="1" id="KW-0732">Signal</keyword>
<dbReference type="Proteomes" id="UP000242770">
    <property type="component" value="Unassembled WGS sequence"/>
</dbReference>
<evidence type="ECO:0000256" key="1">
    <source>
        <dbReference type="SAM" id="SignalP"/>
    </source>
</evidence>
<reference evidence="4" key="1">
    <citation type="submission" date="2014-06" db="EMBL/GenBank/DDBJ databases">
        <authorList>
            <person name="Berkman P.J."/>
        </authorList>
    </citation>
    <scope>NUCLEOTIDE SEQUENCE [LARGE SCALE GENOMIC DNA]</scope>
</reference>
<protein>
    <submittedName>
        <fullName evidence="3">Uncharacterized protein</fullName>
    </submittedName>
</protein>
<dbReference type="OrthoDB" id="2555310at2759"/>
<dbReference type="EMBL" id="LK056663">
    <property type="protein sequence ID" value="CDU23515.1"/>
    <property type="molecule type" value="Genomic_DNA"/>
</dbReference>
<gene>
    <name evidence="3" type="primary">SSCI16820.1</name>
    <name evidence="2" type="ORF">SPSC_02144</name>
</gene>
<proteinExistence type="predicted"/>
<keyword evidence="4" id="KW-1185">Reference proteome</keyword>
<evidence type="ECO:0000313" key="3">
    <source>
        <dbReference type="EMBL" id="CDW96782.1"/>
    </source>
</evidence>
<name>A0A0F7S1N4_9BASI</name>
<organism evidence="3 4">
    <name type="scientific">Sporisorium scitamineum</name>
    <dbReference type="NCBI Taxonomy" id="49012"/>
    <lineage>
        <taxon>Eukaryota</taxon>
        <taxon>Fungi</taxon>
        <taxon>Dikarya</taxon>
        <taxon>Basidiomycota</taxon>
        <taxon>Ustilaginomycotina</taxon>
        <taxon>Ustilaginomycetes</taxon>
        <taxon>Ustilaginales</taxon>
        <taxon>Ustilaginaceae</taxon>
        <taxon>Sporisorium</taxon>
    </lineage>
</organism>